<protein>
    <submittedName>
        <fullName evidence="2">Uncharacterized protein</fullName>
    </submittedName>
</protein>
<feature type="chain" id="PRO_5043449702" evidence="1">
    <location>
        <begin position="20"/>
        <end position="107"/>
    </location>
</feature>
<evidence type="ECO:0000256" key="1">
    <source>
        <dbReference type="SAM" id="SignalP"/>
    </source>
</evidence>
<evidence type="ECO:0000313" key="3">
    <source>
        <dbReference type="Proteomes" id="UP001497497"/>
    </source>
</evidence>
<feature type="signal peptide" evidence="1">
    <location>
        <begin position="1"/>
        <end position="19"/>
    </location>
</feature>
<dbReference type="Proteomes" id="UP001497497">
    <property type="component" value="Unassembled WGS sequence"/>
</dbReference>
<gene>
    <name evidence="2" type="ORF">GSLYS_00004812001</name>
</gene>
<dbReference type="AlphaFoldDB" id="A0AAV2HBA5"/>
<dbReference type="EMBL" id="CAXITT010000074">
    <property type="protein sequence ID" value="CAL1530687.1"/>
    <property type="molecule type" value="Genomic_DNA"/>
</dbReference>
<organism evidence="2 3">
    <name type="scientific">Lymnaea stagnalis</name>
    <name type="common">Great pond snail</name>
    <name type="synonym">Helix stagnalis</name>
    <dbReference type="NCBI Taxonomy" id="6523"/>
    <lineage>
        <taxon>Eukaryota</taxon>
        <taxon>Metazoa</taxon>
        <taxon>Spiralia</taxon>
        <taxon>Lophotrochozoa</taxon>
        <taxon>Mollusca</taxon>
        <taxon>Gastropoda</taxon>
        <taxon>Heterobranchia</taxon>
        <taxon>Euthyneura</taxon>
        <taxon>Panpulmonata</taxon>
        <taxon>Hygrophila</taxon>
        <taxon>Lymnaeoidea</taxon>
        <taxon>Lymnaeidae</taxon>
        <taxon>Lymnaea</taxon>
    </lineage>
</organism>
<proteinExistence type="predicted"/>
<keyword evidence="1" id="KW-0732">Signal</keyword>
<name>A0AAV2HBA5_LYMST</name>
<evidence type="ECO:0000313" key="2">
    <source>
        <dbReference type="EMBL" id="CAL1530687.1"/>
    </source>
</evidence>
<sequence>MKSNTAIVFLLVVAQLTSGKHSVTSSPLNQIDPVIYLDLMAPDHACLFICNICFPETEATDDLLECSNSVCGPIMEGACAMDKLLWLGSRCKHLDVVEKMWSSNAKH</sequence>
<accession>A0AAV2HBA5</accession>
<comment type="caution">
    <text evidence="2">The sequence shown here is derived from an EMBL/GenBank/DDBJ whole genome shotgun (WGS) entry which is preliminary data.</text>
</comment>
<keyword evidence="3" id="KW-1185">Reference proteome</keyword>
<reference evidence="2 3" key="1">
    <citation type="submission" date="2024-04" db="EMBL/GenBank/DDBJ databases">
        <authorList>
            <consortium name="Genoscope - CEA"/>
            <person name="William W."/>
        </authorList>
    </citation>
    <scope>NUCLEOTIDE SEQUENCE [LARGE SCALE GENOMIC DNA]</scope>
</reference>